<dbReference type="InterPro" id="IPR038765">
    <property type="entry name" value="Papain-like_cys_pep_sf"/>
</dbReference>
<keyword evidence="1" id="KW-0472">Membrane</keyword>
<accession>A0ABR2GPK1</accession>
<organism evidence="2 3">
    <name type="scientific">Tritrichomonas musculus</name>
    <dbReference type="NCBI Taxonomy" id="1915356"/>
    <lineage>
        <taxon>Eukaryota</taxon>
        <taxon>Metamonada</taxon>
        <taxon>Parabasalia</taxon>
        <taxon>Tritrichomonadida</taxon>
        <taxon>Tritrichomonadidae</taxon>
        <taxon>Tritrichomonas</taxon>
    </lineage>
</organism>
<sequence length="1018" mass="119528">MLTQMQTADETTRNRSIRTSSQNILRGIFNKDKSKKKSSYCYAISFLQLFYRCNSIQNYFEFAKIENSNEKILKNIYNRLFSNQKRKKNKAIYIYDFIYNWNGWLGNQRLPNEQSDSMEFANYLIESLSKNIKEIFLSIFMEKSNENLENPVSSSSFFISLQPEKNSLQYLIDNFVQTISLIYKCPKCLLINVNRNFVQSINKDEIMINKVITFFQNKYQFVGMLTFTGSDQNSHIHSIIRVNDEYYLFDDHDVTFLDLSQSNDPFMKMLLQNISNEMSRKSIMYLYEEITDNVNTNEIINLQPNSSNTNAVPASNIQSNVINSNAANKSNKMHMITSFDTFGFPNLLGKIMINSMEPKILDNNDNNFNRANEYNALKNIIKYTAYILRNFDFIDDKIDDDEIKKKGEEIYKKLMEISIDHLITYEEIGNILSPEIFWYNQKYGNITKPKMNGDHCMTNDLSKCALFKPKSLQKEYYDAIDFATFLKNSLYEIYALNTTKNVLDVLKDDSSSDSDFEFDENTNTFDPKCSNAFKENIKYDEEKLYDEEYDEEDEEEYGISNLRYKYPELFNLKYDFDFFKTQIFIEQLNDDNNFIIMCYDWENRVEINNIVEVISKVRNSTNMKYNQMPDDDKYIETIKTYISRDFLKLYKNNFDKTDTETSFCIQYIMKNRTSSPSCNWVTVLRQKKGLNFDQDFTCIKTLLNKNGWFKHLTCEEQNKYLNENLETYSNRNENHSVFDQKSLICLTSLLLDFPNMSTESYVIFMNSMFGSNSNTPICKRTLQKYIKNNDFPIANLKFEPPDLNNIGIRIARVIYSKIIESLFKNSKAIMGFIDEATVTKCEKRKNGKGYVGMTPSLHFPISNGIFTTISIAIPFYGLIYRFYDTQITDKDYLEFISEVTMFMKKHISIDNEEIIFFNDNNGIHDLQSVTDLCNKLKITILPTIIHSSSLISVIGDFYSFVKLNIIANKKYDSSVNIKSIIKNNWNDLVKNKFDIELINEYYDNWLSNLRKCSDGSKL</sequence>
<proteinExistence type="predicted"/>
<dbReference type="SUPFAM" id="SSF54001">
    <property type="entry name" value="Cysteine proteinases"/>
    <property type="match status" value="1"/>
</dbReference>
<evidence type="ECO:0000313" key="2">
    <source>
        <dbReference type="EMBL" id="KAK8835875.1"/>
    </source>
</evidence>
<evidence type="ECO:0000256" key="1">
    <source>
        <dbReference type="SAM" id="Phobius"/>
    </source>
</evidence>
<dbReference type="EMBL" id="JAPFFF010000073">
    <property type="protein sequence ID" value="KAK8835875.1"/>
    <property type="molecule type" value="Genomic_DNA"/>
</dbReference>
<dbReference type="InterPro" id="IPR036397">
    <property type="entry name" value="RNaseH_sf"/>
</dbReference>
<keyword evidence="3" id="KW-1185">Reference proteome</keyword>
<dbReference type="Proteomes" id="UP001470230">
    <property type="component" value="Unassembled WGS sequence"/>
</dbReference>
<reference evidence="2 3" key="1">
    <citation type="submission" date="2024-04" db="EMBL/GenBank/DDBJ databases">
        <title>Tritrichomonas musculus Genome.</title>
        <authorList>
            <person name="Alves-Ferreira E."/>
            <person name="Grigg M."/>
            <person name="Lorenzi H."/>
            <person name="Galac M."/>
        </authorList>
    </citation>
    <scope>NUCLEOTIDE SEQUENCE [LARGE SCALE GENOMIC DNA]</scope>
    <source>
        <strain evidence="2 3">EAF2021</strain>
    </source>
</reference>
<dbReference type="Gene3D" id="3.30.420.10">
    <property type="entry name" value="Ribonuclease H-like superfamily/Ribonuclease H"/>
    <property type="match status" value="1"/>
</dbReference>
<keyword evidence="1" id="KW-1133">Transmembrane helix</keyword>
<name>A0ABR2GPK1_9EUKA</name>
<keyword evidence="1" id="KW-0812">Transmembrane</keyword>
<dbReference type="Gene3D" id="3.90.70.10">
    <property type="entry name" value="Cysteine proteinases"/>
    <property type="match status" value="1"/>
</dbReference>
<comment type="caution">
    <text evidence="2">The sequence shown here is derived from an EMBL/GenBank/DDBJ whole genome shotgun (WGS) entry which is preliminary data.</text>
</comment>
<evidence type="ECO:0000313" key="3">
    <source>
        <dbReference type="Proteomes" id="UP001470230"/>
    </source>
</evidence>
<evidence type="ECO:0008006" key="4">
    <source>
        <dbReference type="Google" id="ProtNLM"/>
    </source>
</evidence>
<protein>
    <recommendedName>
        <fullName evidence="4">Tc1-like transposase DDE domain-containing protein</fullName>
    </recommendedName>
</protein>
<feature type="transmembrane region" description="Helical" evidence="1">
    <location>
        <begin position="864"/>
        <end position="883"/>
    </location>
</feature>
<gene>
    <name evidence="2" type="ORF">M9Y10_040433</name>
</gene>